<dbReference type="GO" id="GO:0034220">
    <property type="term" value="P:monoatomic ion transmembrane transport"/>
    <property type="evidence" value="ECO:0007669"/>
    <property type="project" value="UniProtKB-KW"/>
</dbReference>
<evidence type="ECO:0000256" key="9">
    <source>
        <dbReference type="ARBA" id="ARBA00023157"/>
    </source>
</evidence>
<evidence type="ECO:0000256" key="7">
    <source>
        <dbReference type="ARBA" id="ARBA00023065"/>
    </source>
</evidence>
<keyword evidence="6" id="KW-1133">Transmembrane helix</keyword>
<dbReference type="PANTHER" id="PTHR46473:SF10">
    <property type="entry name" value="LD45603P-RELATED"/>
    <property type="match status" value="1"/>
</dbReference>
<evidence type="ECO:0000256" key="10">
    <source>
        <dbReference type="ARBA" id="ARBA00023303"/>
    </source>
</evidence>
<evidence type="ECO:0000256" key="4">
    <source>
        <dbReference type="ARBA" id="ARBA00022692"/>
    </source>
</evidence>
<comment type="caution">
    <text evidence="12">The sequence shown here is derived from an EMBL/GenBank/DDBJ whole genome shotgun (WGS) entry which is preliminary data.</text>
</comment>
<proteinExistence type="predicted"/>
<evidence type="ECO:0000256" key="1">
    <source>
        <dbReference type="ARBA" id="ARBA00004162"/>
    </source>
</evidence>
<dbReference type="Proteomes" id="UP001107558">
    <property type="component" value="Chromosome 2"/>
</dbReference>
<dbReference type="Gene3D" id="3.80.10.10">
    <property type="entry name" value="Ribonuclease Inhibitor"/>
    <property type="match status" value="2"/>
</dbReference>
<reference evidence="12" key="1">
    <citation type="submission" date="2021-03" db="EMBL/GenBank/DDBJ databases">
        <title>Chromosome level genome of the anhydrobiotic midge Polypedilum vanderplanki.</title>
        <authorList>
            <person name="Yoshida Y."/>
            <person name="Kikawada T."/>
            <person name="Gusev O."/>
        </authorList>
    </citation>
    <scope>NUCLEOTIDE SEQUENCE</scope>
    <source>
        <strain evidence="12">NIAS01</strain>
        <tissue evidence="12">Whole body or cell culture</tissue>
    </source>
</reference>
<dbReference type="AlphaFoldDB" id="A0A9J6C3H7"/>
<evidence type="ECO:0000256" key="2">
    <source>
        <dbReference type="ARBA" id="ARBA00022448"/>
    </source>
</evidence>
<dbReference type="InterPro" id="IPR032675">
    <property type="entry name" value="LRR_dom_sf"/>
</dbReference>
<feature type="signal peptide" evidence="11">
    <location>
        <begin position="1"/>
        <end position="19"/>
    </location>
</feature>
<dbReference type="GO" id="GO:0005886">
    <property type="term" value="C:plasma membrane"/>
    <property type="evidence" value="ECO:0007669"/>
    <property type="project" value="UniProtKB-SubCell"/>
</dbReference>
<dbReference type="PANTHER" id="PTHR46473">
    <property type="entry name" value="GH08155P"/>
    <property type="match status" value="1"/>
</dbReference>
<evidence type="ECO:0000313" key="13">
    <source>
        <dbReference type="Proteomes" id="UP001107558"/>
    </source>
</evidence>
<evidence type="ECO:0000256" key="11">
    <source>
        <dbReference type="SAM" id="SignalP"/>
    </source>
</evidence>
<evidence type="ECO:0000256" key="8">
    <source>
        <dbReference type="ARBA" id="ARBA00023136"/>
    </source>
</evidence>
<dbReference type="InterPro" id="IPR051432">
    <property type="entry name" value="KCNMA1_auxiliary"/>
</dbReference>
<keyword evidence="4" id="KW-0812">Transmembrane</keyword>
<dbReference type="EMBL" id="JADBJN010000002">
    <property type="protein sequence ID" value="KAG5676567.1"/>
    <property type="molecule type" value="Genomic_DNA"/>
</dbReference>
<keyword evidence="9" id="KW-1015">Disulfide bond</keyword>
<evidence type="ECO:0000256" key="3">
    <source>
        <dbReference type="ARBA" id="ARBA00022475"/>
    </source>
</evidence>
<keyword evidence="7" id="KW-0406">Ion transport</keyword>
<feature type="chain" id="PRO_5039900256" evidence="11">
    <location>
        <begin position="20"/>
        <end position="407"/>
    </location>
</feature>
<dbReference type="Pfam" id="PF13855">
    <property type="entry name" value="LRR_8"/>
    <property type="match status" value="2"/>
</dbReference>
<dbReference type="OrthoDB" id="676979at2759"/>
<keyword evidence="10" id="KW-0407">Ion channel</keyword>
<accession>A0A9J6C3H7</accession>
<protein>
    <submittedName>
        <fullName evidence="12">Uncharacterized protein</fullName>
    </submittedName>
</protein>
<name>A0A9J6C3H7_POLVA</name>
<keyword evidence="5 11" id="KW-0732">Signal</keyword>
<comment type="subcellular location">
    <subcellularLocation>
        <location evidence="1">Cell membrane</location>
        <topology evidence="1">Single-pass membrane protein</topology>
    </subcellularLocation>
</comment>
<sequence length="407" mass="46427">MQLITAIFSLLLVIQSARPLKIKCEQININTKTSFGKLKQCESQSDIFAITPNTTIDGVDAKEDLKNIKSLSIKNATSMHYFPGNIAKFFPNLKVLSVINSGLKVLTKNDLKPFTKLQGLYLENTSITALEGDLFKYCAKLEELVLTNSHLKYVENGTFKALTKLVMFQFSSPCYNKETINTTDEFEPIFEKIEESCNEKEVDDLMSLKIKIKCENFRVLNVTAFTMKECEVNHDINSTTRNVIIDKIEADESIANVGSFVMGYAKNLHYLPHGIAENFPKLKLLMIGDSGLKELKSENLKPLAKLEGLYLINTELTVIEGNLFKHSSNLKELVIKGHKLKYVEPGTFEPMTNTRFLIFKDNLCYDKTYIKDITDKEIRRREVYERCRKHEDEQKTVLIKKKSKSSG</sequence>
<evidence type="ECO:0000256" key="6">
    <source>
        <dbReference type="ARBA" id="ARBA00022989"/>
    </source>
</evidence>
<keyword evidence="8" id="KW-0472">Membrane</keyword>
<gene>
    <name evidence="12" type="ORF">PVAND_006391</name>
</gene>
<dbReference type="InterPro" id="IPR001611">
    <property type="entry name" value="Leu-rich_rpt"/>
</dbReference>
<dbReference type="SUPFAM" id="SSF52058">
    <property type="entry name" value="L domain-like"/>
    <property type="match status" value="1"/>
</dbReference>
<evidence type="ECO:0000313" key="12">
    <source>
        <dbReference type="EMBL" id="KAG5676567.1"/>
    </source>
</evidence>
<keyword evidence="2" id="KW-0813">Transport</keyword>
<evidence type="ECO:0000256" key="5">
    <source>
        <dbReference type="ARBA" id="ARBA00022729"/>
    </source>
</evidence>
<keyword evidence="13" id="KW-1185">Reference proteome</keyword>
<organism evidence="12 13">
    <name type="scientific">Polypedilum vanderplanki</name>
    <name type="common">Sleeping chironomid midge</name>
    <dbReference type="NCBI Taxonomy" id="319348"/>
    <lineage>
        <taxon>Eukaryota</taxon>
        <taxon>Metazoa</taxon>
        <taxon>Ecdysozoa</taxon>
        <taxon>Arthropoda</taxon>
        <taxon>Hexapoda</taxon>
        <taxon>Insecta</taxon>
        <taxon>Pterygota</taxon>
        <taxon>Neoptera</taxon>
        <taxon>Endopterygota</taxon>
        <taxon>Diptera</taxon>
        <taxon>Nematocera</taxon>
        <taxon>Chironomoidea</taxon>
        <taxon>Chironomidae</taxon>
        <taxon>Chironominae</taxon>
        <taxon>Polypedilum</taxon>
        <taxon>Polypedilum</taxon>
    </lineage>
</organism>
<keyword evidence="3" id="KW-1003">Cell membrane</keyword>